<dbReference type="EMBL" id="JBHLTG010000001">
    <property type="protein sequence ID" value="MFC0676732.1"/>
    <property type="molecule type" value="Genomic_DNA"/>
</dbReference>
<accession>A0ABV6RIB6</accession>
<reference evidence="1 2" key="1">
    <citation type="submission" date="2024-09" db="EMBL/GenBank/DDBJ databases">
        <authorList>
            <person name="Sun Q."/>
            <person name="Mori K."/>
        </authorList>
    </citation>
    <scope>NUCLEOTIDE SEQUENCE [LARGE SCALE GENOMIC DNA]</scope>
    <source>
        <strain evidence="1 2">KCTC 23076</strain>
    </source>
</reference>
<comment type="caution">
    <text evidence="1">The sequence shown here is derived from an EMBL/GenBank/DDBJ whole genome shotgun (WGS) entry which is preliminary data.</text>
</comment>
<dbReference type="Proteomes" id="UP001589896">
    <property type="component" value="Unassembled WGS sequence"/>
</dbReference>
<sequence>MAGCLAFPLTAAAADEACPPPVKFGEGVVSTDAWEWRLSFEPSGRQMYWSRTRGWWSATSGIIAREFFADGLLIIDYPAKTLSFTRTHALAPDDNNALPYERAFRIPVSIGELQTVGNLDTGANVAFVLPSALHAQVGTGRLENAGPGQLTNGKVQTQRATVKGPFRIGDVQLSNVEVRVSAQFPELLVGAHALQDAVVLIDQRSKRVAVCNGAAGAR</sequence>
<gene>
    <name evidence="1" type="ORF">ACFFGH_02545</name>
</gene>
<keyword evidence="1" id="KW-0378">Hydrolase</keyword>
<evidence type="ECO:0000313" key="2">
    <source>
        <dbReference type="Proteomes" id="UP001589896"/>
    </source>
</evidence>
<dbReference type="InterPro" id="IPR021109">
    <property type="entry name" value="Peptidase_aspartic_dom_sf"/>
</dbReference>
<dbReference type="Pfam" id="PF13650">
    <property type="entry name" value="Asp_protease_2"/>
    <property type="match status" value="1"/>
</dbReference>
<keyword evidence="2" id="KW-1185">Reference proteome</keyword>
<organism evidence="1 2">
    <name type="scientific">Lysobacter korlensis</name>
    <dbReference type="NCBI Taxonomy" id="553636"/>
    <lineage>
        <taxon>Bacteria</taxon>
        <taxon>Pseudomonadati</taxon>
        <taxon>Pseudomonadota</taxon>
        <taxon>Gammaproteobacteria</taxon>
        <taxon>Lysobacterales</taxon>
        <taxon>Lysobacteraceae</taxon>
        <taxon>Lysobacter</taxon>
    </lineage>
</organism>
<proteinExistence type="predicted"/>
<evidence type="ECO:0000313" key="1">
    <source>
        <dbReference type="EMBL" id="MFC0676732.1"/>
    </source>
</evidence>
<dbReference type="GO" id="GO:0006508">
    <property type="term" value="P:proteolysis"/>
    <property type="evidence" value="ECO:0007669"/>
    <property type="project" value="UniProtKB-KW"/>
</dbReference>
<name>A0ABV6RIB6_9GAMM</name>
<dbReference type="Gene3D" id="2.40.70.10">
    <property type="entry name" value="Acid Proteases"/>
    <property type="match status" value="1"/>
</dbReference>
<dbReference type="GO" id="GO:0008233">
    <property type="term" value="F:peptidase activity"/>
    <property type="evidence" value="ECO:0007669"/>
    <property type="project" value="UniProtKB-KW"/>
</dbReference>
<keyword evidence="1" id="KW-0645">Protease</keyword>
<protein>
    <submittedName>
        <fullName evidence="1">Aspartyl protease family protein</fullName>
    </submittedName>
</protein>